<dbReference type="PANTHER" id="PTHR30121:SF6">
    <property type="entry name" value="SLR6007 PROTEIN"/>
    <property type="match status" value="1"/>
</dbReference>
<feature type="region of interest" description="Disordered" evidence="1">
    <location>
        <begin position="345"/>
        <end position="421"/>
    </location>
</feature>
<feature type="compositionally biased region" description="Acidic residues" evidence="1">
    <location>
        <begin position="378"/>
        <end position="392"/>
    </location>
</feature>
<comment type="caution">
    <text evidence="5">The sequence shown here is derived from an EMBL/GenBank/DDBJ whole genome shotgun (WGS) entry which is preliminary data.</text>
</comment>
<dbReference type="EMBL" id="JBHSXI010000021">
    <property type="protein sequence ID" value="MFC6890327.1"/>
    <property type="molecule type" value="Genomic_DNA"/>
</dbReference>
<feature type="compositionally biased region" description="Basic and acidic residues" evidence="1">
    <location>
        <begin position="393"/>
        <end position="415"/>
    </location>
</feature>
<feature type="compositionally biased region" description="Polar residues" evidence="1">
    <location>
        <begin position="367"/>
        <end position="377"/>
    </location>
</feature>
<evidence type="ECO:0000256" key="2">
    <source>
        <dbReference type="SAM" id="Phobius"/>
    </source>
</evidence>
<evidence type="ECO:0000313" key="5">
    <source>
        <dbReference type="EMBL" id="MFC6890327.1"/>
    </source>
</evidence>
<dbReference type="AlphaFoldDB" id="A0ABD5ULL9"/>
<feature type="domain" description="TraC-like" evidence="4">
    <location>
        <begin position="119"/>
        <end position="322"/>
    </location>
</feature>
<keyword evidence="6" id="KW-1185">Reference proteome</keyword>
<evidence type="ECO:0000313" key="6">
    <source>
        <dbReference type="Proteomes" id="UP001596333"/>
    </source>
</evidence>
<feature type="transmembrane region" description="Helical" evidence="2">
    <location>
        <begin position="34"/>
        <end position="51"/>
    </location>
</feature>
<dbReference type="InterPro" id="IPR058597">
    <property type="entry name" value="PrgI-like_dom"/>
</dbReference>
<feature type="region of interest" description="Disordered" evidence="1">
    <location>
        <begin position="1088"/>
        <end position="1114"/>
    </location>
</feature>
<evidence type="ECO:0000259" key="4">
    <source>
        <dbReference type="Pfam" id="PF26593"/>
    </source>
</evidence>
<dbReference type="Proteomes" id="UP001596333">
    <property type="component" value="Unassembled WGS sequence"/>
</dbReference>
<dbReference type="RefSeq" id="WP_379770116.1">
    <property type="nucleotide sequence ID" value="NZ_JBHSXI010000021.1"/>
</dbReference>
<protein>
    <submittedName>
        <fullName evidence="5">VirB4 family type IV secretion system protein</fullName>
    </submittedName>
</protein>
<evidence type="ECO:0000259" key="3">
    <source>
        <dbReference type="Pfam" id="PF26592"/>
    </source>
</evidence>
<gene>
    <name evidence="5" type="ORF">ACFQEY_15115</name>
</gene>
<organism evidence="5 6">
    <name type="scientific">Halorubrum trueperi</name>
    <dbReference type="NCBI Taxonomy" id="2004704"/>
    <lineage>
        <taxon>Archaea</taxon>
        <taxon>Methanobacteriati</taxon>
        <taxon>Methanobacteriota</taxon>
        <taxon>Stenosarchaea group</taxon>
        <taxon>Halobacteria</taxon>
        <taxon>Halobacteriales</taxon>
        <taxon>Haloferacaceae</taxon>
        <taxon>Halorubrum</taxon>
    </lineage>
</organism>
<dbReference type="SUPFAM" id="SSF52540">
    <property type="entry name" value="P-loop containing nucleoside triphosphate hydrolases"/>
    <property type="match status" value="1"/>
</dbReference>
<dbReference type="Gene3D" id="3.40.50.300">
    <property type="entry name" value="P-loop containing nucleotide triphosphate hydrolases"/>
    <property type="match status" value="1"/>
</dbReference>
<feature type="transmembrane region" description="Helical" evidence="2">
    <location>
        <begin position="57"/>
        <end position="73"/>
    </location>
</feature>
<dbReference type="Pfam" id="PF26592">
    <property type="entry name" value="PrgI_like"/>
    <property type="match status" value="1"/>
</dbReference>
<dbReference type="Gene3D" id="1.10.8.730">
    <property type="match status" value="1"/>
</dbReference>
<sequence>MSTNTDDHEYSARRIHQSLGGTTAFFQGYTISELMLFVGVAFITLVGAALVPATLTIPILGFGLMLGLLLGILHKVKPSYLWLTEWLAARLGWAVKNKEYTHGEDNSEVRYLTRVGQVFPHAIERSDGALVGAMKVEPANMALEDDDAWAKAVDSLSEFVNATVDFPVKFYITSREVDQDDVVRDHQRRLGDADVRSRPVLKRLLDEYITTNTDQNGDIDSETTTIREYYIITAVRDEDVEQLNETGDSVLTYLANIPVLGRVFGRFQSDGLSEAERDRLKEDKLESRLGQLRRGGSSLYRCSMSPVDAYDLTRVTKEYWTGHTEEYGEITDAIGTFPVVAHGISDDVPATPDPDDVVDAMDDSQSRRQTATTNSQDQESDEWDVSVDDLEGDTDRAESPGKADVSAEDRLDDTSTQHQSVIAPSTVDWETTHAVINDDTYVRTFWIEQFPEEPADGIFERLLLETDLQTDISIHLDPFDSQSAEDMMADWISDLKVNQHDSNSLKAEDLQEDIDRGKFMRSLVRANKASFYRGGVFIRLSAESKQELDTQTTRLRSIVKDAPANCTLKVANRWQEKGLATVSPLGANELGRDRMSTLTNQAVGAMFPFSSNYMMMDDGVEYGYHGHNGSPVQINPWNLETGHSELVVGMPGAGKTFGDIMRHLRMMKRQQDTMLVMIDPVGGFRGIADALDAKTITVGGDTQLNPLEIRETPQEVLDADDGISPLSAKKDEVYAVLENFLTARDIDLGTETGVLSYVIDETYRQAGVVEDDISTHTPENSPTMTDVHRILADIAENPDEHNIAASESARERAAQYADELAIAFQPFREGGSYDNLAERSEVDILEGDNKVVYIDLGQIEGSASGIDRQTFLMQLLLSTVYQQAKKTDRNVELAIDEAHYLFEDQANLDFLETAFRHQRHAGLRMVLLSQTAQEFYETDQAEKILGMCPIKVFHKLPDLDDETADKIGLTREQRQYVRGADAGKEDLGYSQALVRVEEHGTYPLHIVADPFEKRVIDYEPADQEFIQQAISEQSEELVDFEAFVEDEAGMNALTNRYDLSEDEATRLLDGELSEADIIDAVVSNAQRNGTVEGSARADGGENASEADEEVSDDA</sequence>
<dbReference type="InterPro" id="IPR051162">
    <property type="entry name" value="T4SS_component"/>
</dbReference>
<dbReference type="InterPro" id="IPR058596">
    <property type="entry name" value="TraC-like_dom"/>
</dbReference>
<keyword evidence="2" id="KW-0812">Transmembrane</keyword>
<evidence type="ECO:0000256" key="1">
    <source>
        <dbReference type="SAM" id="MobiDB-lite"/>
    </source>
</evidence>
<dbReference type="InterPro" id="IPR027417">
    <property type="entry name" value="P-loop_NTPase"/>
</dbReference>
<feature type="compositionally biased region" description="Acidic residues" evidence="1">
    <location>
        <begin position="353"/>
        <end position="362"/>
    </location>
</feature>
<proteinExistence type="predicted"/>
<dbReference type="PANTHER" id="PTHR30121">
    <property type="entry name" value="UNCHARACTERIZED PROTEIN YJGR-RELATED"/>
    <property type="match status" value="1"/>
</dbReference>
<name>A0ABD5ULL9_9EURY</name>
<accession>A0ABD5ULL9</accession>
<keyword evidence="2" id="KW-1133">Transmembrane helix</keyword>
<feature type="compositionally biased region" description="Acidic residues" evidence="1">
    <location>
        <begin position="1104"/>
        <end position="1114"/>
    </location>
</feature>
<feature type="domain" description="PrgI-like" evidence="3">
    <location>
        <begin position="25"/>
        <end position="101"/>
    </location>
</feature>
<keyword evidence="2" id="KW-0472">Membrane</keyword>
<reference evidence="5 6" key="1">
    <citation type="journal article" date="2019" name="Int. J. Syst. Evol. Microbiol.">
        <title>The Global Catalogue of Microorganisms (GCM) 10K type strain sequencing project: providing services to taxonomists for standard genome sequencing and annotation.</title>
        <authorList>
            <consortium name="The Broad Institute Genomics Platform"/>
            <consortium name="The Broad Institute Genome Sequencing Center for Infectious Disease"/>
            <person name="Wu L."/>
            <person name="Ma J."/>
        </authorList>
    </citation>
    <scope>NUCLEOTIDE SEQUENCE [LARGE SCALE GENOMIC DNA]</scope>
    <source>
        <strain evidence="5 6">Y73</strain>
    </source>
</reference>
<dbReference type="Pfam" id="PF26593">
    <property type="entry name" value="TraC-like"/>
    <property type="match status" value="1"/>
</dbReference>